<gene>
    <name evidence="7" type="primary">mltG</name>
    <name evidence="8" type="ORF">A1OE_690</name>
</gene>
<evidence type="ECO:0000256" key="4">
    <source>
        <dbReference type="ARBA" id="ARBA00023136"/>
    </source>
</evidence>
<proteinExistence type="inferred from homology"/>
<dbReference type="HOGENOM" id="CLU_025574_0_0_5"/>
<comment type="similarity">
    <text evidence="7">Belongs to the transglycosylase MltG family.</text>
</comment>
<keyword evidence="6 7" id="KW-0961">Cell wall biogenesis/degradation</keyword>
<accession>K7Z4D9</accession>
<evidence type="ECO:0000313" key="8">
    <source>
        <dbReference type="EMBL" id="AFX98878.1"/>
    </source>
</evidence>
<dbReference type="eggNOG" id="COG1559">
    <property type="taxonomic scope" value="Bacteria"/>
</dbReference>
<evidence type="ECO:0000256" key="6">
    <source>
        <dbReference type="ARBA" id="ARBA00023316"/>
    </source>
</evidence>
<dbReference type="Proteomes" id="UP000010077">
    <property type="component" value="Chromosome"/>
</dbReference>
<evidence type="ECO:0000256" key="5">
    <source>
        <dbReference type="ARBA" id="ARBA00023239"/>
    </source>
</evidence>
<evidence type="ECO:0000256" key="1">
    <source>
        <dbReference type="ARBA" id="ARBA00022475"/>
    </source>
</evidence>
<name>K7Z4D9_9PROT</name>
<keyword evidence="7" id="KW-0997">Cell inner membrane</keyword>
<keyword evidence="5 7" id="KW-0456">Lyase</keyword>
<keyword evidence="1 7" id="KW-1003">Cell membrane</keyword>
<dbReference type="CDD" id="cd08010">
    <property type="entry name" value="MltG_like"/>
    <property type="match status" value="1"/>
</dbReference>
<dbReference type="Pfam" id="PF02618">
    <property type="entry name" value="YceG"/>
    <property type="match status" value="1"/>
</dbReference>
<organism evidence="8 9">
    <name type="scientific">Candidatus Endolissoclinum faulkneri L2</name>
    <dbReference type="NCBI Taxonomy" id="1193729"/>
    <lineage>
        <taxon>Bacteria</taxon>
        <taxon>Pseudomonadati</taxon>
        <taxon>Pseudomonadota</taxon>
        <taxon>Alphaproteobacteria</taxon>
        <taxon>Rhodospirillales</taxon>
        <taxon>Rhodospirillaceae</taxon>
        <taxon>Candidatus Endolissoclinum</taxon>
    </lineage>
</organism>
<dbReference type="GO" id="GO:0008932">
    <property type="term" value="F:lytic endotransglycosylase activity"/>
    <property type="evidence" value="ECO:0007669"/>
    <property type="project" value="UniProtKB-UniRule"/>
</dbReference>
<dbReference type="PANTHER" id="PTHR30518">
    <property type="entry name" value="ENDOLYTIC MUREIN TRANSGLYCOSYLASE"/>
    <property type="match status" value="1"/>
</dbReference>
<keyword evidence="4 7" id="KW-0472">Membrane</keyword>
<dbReference type="GO" id="GO:0071555">
    <property type="term" value="P:cell wall organization"/>
    <property type="evidence" value="ECO:0007669"/>
    <property type="project" value="UniProtKB-KW"/>
</dbReference>
<dbReference type="GO" id="GO:0005886">
    <property type="term" value="C:plasma membrane"/>
    <property type="evidence" value="ECO:0007669"/>
    <property type="project" value="UniProtKB-SubCell"/>
</dbReference>
<evidence type="ECO:0000256" key="7">
    <source>
        <dbReference type="HAMAP-Rule" id="MF_02065"/>
    </source>
</evidence>
<sequence length="330" mass="36555">MIKRAKNDSRLFFLAWILFSLAFFTRVAFWFWTEFTQPGPLIAKTNVVIPVGSSIKAIACRLMEAGVISHISVFALVAEVTGKAGILKAGEFAFPAAVSQQSVFEILERGIAVVHHLTVAEGLSSIQVVAIINATEGLNGEIHDIPLEGTLLPETYYYAYGDKRADTVNRMRIAMDKKVHDLWKKRDQNLPIANPKEALILASIVEKETKVEAERPLVASVFVNRLKFGMRLQADTTVVYGISRGKYFSRPLNKSDLREQTPYNTYIIAGLPPGPIANPGVASIVAVLQPAKTDYLYFVADGTGGHAFSNTLVGHNRNVRDWRKQQKKNI</sequence>
<feature type="site" description="Important for catalytic activity" evidence="7">
    <location>
        <position position="208"/>
    </location>
</feature>
<evidence type="ECO:0000256" key="2">
    <source>
        <dbReference type="ARBA" id="ARBA00022692"/>
    </source>
</evidence>
<keyword evidence="3 7" id="KW-1133">Transmembrane helix</keyword>
<dbReference type="KEGG" id="thal:A1OE_690"/>
<dbReference type="NCBIfam" id="TIGR00247">
    <property type="entry name" value="endolytic transglycosylase MltG"/>
    <property type="match status" value="1"/>
</dbReference>
<dbReference type="PANTHER" id="PTHR30518:SF2">
    <property type="entry name" value="ENDOLYTIC MUREIN TRANSGLYCOSYLASE"/>
    <property type="match status" value="1"/>
</dbReference>
<dbReference type="FunFam" id="3.30.160.60:FF:000242">
    <property type="entry name" value="Endolytic murein transglycosylase"/>
    <property type="match status" value="1"/>
</dbReference>
<dbReference type="AlphaFoldDB" id="K7Z4D9"/>
<dbReference type="GO" id="GO:0009252">
    <property type="term" value="P:peptidoglycan biosynthetic process"/>
    <property type="evidence" value="ECO:0007669"/>
    <property type="project" value="UniProtKB-UniRule"/>
</dbReference>
<comment type="catalytic activity">
    <reaction evidence="7">
        <text>a peptidoglycan chain = a peptidoglycan chain with N-acetyl-1,6-anhydromuramyl-[peptide] at the reducing end + a peptidoglycan chain with N-acetylglucosamine at the non-reducing end.</text>
        <dbReference type="EC" id="4.2.2.29"/>
    </reaction>
</comment>
<evidence type="ECO:0000256" key="3">
    <source>
        <dbReference type="ARBA" id="ARBA00022989"/>
    </source>
</evidence>
<dbReference type="EMBL" id="CP003539">
    <property type="protein sequence ID" value="AFX98878.1"/>
    <property type="molecule type" value="Genomic_DNA"/>
</dbReference>
<dbReference type="EC" id="4.2.2.29" evidence="7"/>
<keyword evidence="2 7" id="KW-0812">Transmembrane</keyword>
<dbReference type="RefSeq" id="WP_015088376.1">
    <property type="nucleotide sequence ID" value="NC_019566.1"/>
</dbReference>
<dbReference type="HAMAP" id="MF_02065">
    <property type="entry name" value="MltG"/>
    <property type="match status" value="1"/>
</dbReference>
<feature type="transmembrane region" description="Helical" evidence="7">
    <location>
        <begin position="12"/>
        <end position="32"/>
    </location>
</feature>
<evidence type="ECO:0000313" key="9">
    <source>
        <dbReference type="Proteomes" id="UP000010077"/>
    </source>
</evidence>
<dbReference type="InterPro" id="IPR003770">
    <property type="entry name" value="MLTG-like"/>
</dbReference>
<dbReference type="Gene3D" id="3.30.160.60">
    <property type="entry name" value="Classic Zinc Finger"/>
    <property type="match status" value="1"/>
</dbReference>
<dbReference type="PATRIC" id="fig|1193729.4.peg.378"/>
<dbReference type="Gene3D" id="3.30.1490.480">
    <property type="entry name" value="Endolytic murein transglycosylase"/>
    <property type="match status" value="1"/>
</dbReference>
<comment type="function">
    <text evidence="7">Functions as a peptidoglycan terminase that cleaves nascent peptidoglycan strands endolytically to terminate their elongation.</text>
</comment>
<comment type="subcellular location">
    <subcellularLocation>
        <location evidence="7">Cell inner membrane</location>
        <topology evidence="7">Single-pass membrane protein</topology>
    </subcellularLocation>
</comment>
<keyword evidence="9" id="KW-1185">Reference proteome</keyword>
<dbReference type="STRING" id="1193729.A1OE_690"/>
<reference evidence="8 9" key="1">
    <citation type="journal article" date="2012" name="Proc. Natl. Acad. Sci. U.S.A.">
        <title>Genome streamlining and chemical defense in a coral reef symbiosis.</title>
        <authorList>
            <person name="Kwan J.C."/>
            <person name="Donia M.S."/>
            <person name="Han A.W."/>
            <person name="Hirose E."/>
            <person name="Haygood M.G."/>
            <person name="Schmidt E.W."/>
        </authorList>
    </citation>
    <scope>NUCLEOTIDE SEQUENCE [LARGE SCALE GENOMIC DNA]</scope>
    <source>
        <strain evidence="8 9">L2</strain>
    </source>
</reference>
<protein>
    <recommendedName>
        <fullName evidence="7">Endolytic murein transglycosylase</fullName>
        <ecNumber evidence="7">4.2.2.29</ecNumber>
    </recommendedName>
    <alternativeName>
        <fullName evidence="7">Peptidoglycan lytic transglycosylase</fullName>
    </alternativeName>
    <alternativeName>
        <fullName evidence="7">Peptidoglycan polymerization terminase</fullName>
    </alternativeName>
</protein>